<dbReference type="HOGENOM" id="CLU_2716456_0_0_9"/>
<evidence type="ECO:0000313" key="2">
    <source>
        <dbReference type="EMBL" id="EFQ05593.1"/>
    </source>
</evidence>
<accession>E2ZMK2</accession>
<reference evidence="2 3" key="1">
    <citation type="submission" date="2010-08" db="EMBL/GenBank/DDBJ databases">
        <authorList>
            <person name="Weinstock G."/>
            <person name="Sodergren E."/>
            <person name="Clifton S."/>
            <person name="Fulton L."/>
            <person name="Fulton B."/>
            <person name="Courtney L."/>
            <person name="Fronick C."/>
            <person name="Harrison M."/>
            <person name="Strong C."/>
            <person name="Farmer C."/>
            <person name="Delahaunty K."/>
            <person name="Markovic C."/>
            <person name="Hall O."/>
            <person name="Minx P."/>
            <person name="Tomlinson C."/>
            <person name="Mitreva M."/>
            <person name="Hou S."/>
            <person name="Chen J."/>
            <person name="Wollam A."/>
            <person name="Pepin K.H."/>
            <person name="Johnson M."/>
            <person name="Bhonagiri V."/>
            <person name="Zhang X."/>
            <person name="Suruliraj S."/>
            <person name="Warren W."/>
            <person name="Chinwalla A."/>
            <person name="Mardis E.R."/>
            <person name="Wilson R.K."/>
        </authorList>
    </citation>
    <scope>NUCLEOTIDE SEQUENCE [LARGE SCALE GENOMIC DNA]</scope>
    <source>
        <strain evidence="2 3">KLE1255</strain>
    </source>
</reference>
<sequence length="72" mass="7873">MYPDLRVKTKRPEAPSSSKLPGGQRQILLRVPTQNMQICSHGIPYCRAAGPGSVCGTTTHCATTHHSRFLPE</sequence>
<feature type="region of interest" description="Disordered" evidence="1">
    <location>
        <begin position="1"/>
        <end position="23"/>
    </location>
</feature>
<dbReference type="BioCyc" id="FCF748224-HMP:GTSS-940-MONOMER"/>
<name>E2ZMK2_9FIRM</name>
<evidence type="ECO:0000256" key="1">
    <source>
        <dbReference type="SAM" id="MobiDB-lite"/>
    </source>
</evidence>
<dbReference type="AlphaFoldDB" id="E2ZMK2"/>
<feature type="compositionally biased region" description="Basic and acidic residues" evidence="1">
    <location>
        <begin position="1"/>
        <end position="13"/>
    </location>
</feature>
<evidence type="ECO:0000313" key="3">
    <source>
        <dbReference type="Proteomes" id="UP000006028"/>
    </source>
</evidence>
<dbReference type="STRING" id="748224.HMPREF9436_02922"/>
<comment type="caution">
    <text evidence="2">The sequence shown here is derived from an EMBL/GenBank/DDBJ whole genome shotgun (WGS) entry which is preliminary data.</text>
</comment>
<gene>
    <name evidence="2" type="ORF">HMPREF9436_02922</name>
</gene>
<protein>
    <submittedName>
        <fullName evidence="2">Uncharacterized protein</fullName>
    </submittedName>
</protein>
<proteinExistence type="predicted"/>
<organism evidence="2 3">
    <name type="scientific">Faecalibacterium cf. prausnitzii KLE1255</name>
    <dbReference type="NCBI Taxonomy" id="748224"/>
    <lineage>
        <taxon>Bacteria</taxon>
        <taxon>Bacillati</taxon>
        <taxon>Bacillota</taxon>
        <taxon>Clostridia</taxon>
        <taxon>Eubacteriales</taxon>
        <taxon>Oscillospiraceae</taxon>
        <taxon>Faecalibacterium</taxon>
    </lineage>
</organism>
<dbReference type="Proteomes" id="UP000006028">
    <property type="component" value="Unassembled WGS sequence"/>
</dbReference>
<dbReference type="EMBL" id="AECU01000213">
    <property type="protein sequence ID" value="EFQ05593.1"/>
    <property type="molecule type" value="Genomic_DNA"/>
</dbReference>